<organism evidence="3 4">
    <name type="scientific">Zea mays</name>
    <name type="common">Maize</name>
    <dbReference type="NCBI Taxonomy" id="4577"/>
    <lineage>
        <taxon>Eukaryota</taxon>
        <taxon>Viridiplantae</taxon>
        <taxon>Streptophyta</taxon>
        <taxon>Embryophyta</taxon>
        <taxon>Tracheophyta</taxon>
        <taxon>Spermatophyta</taxon>
        <taxon>Magnoliopsida</taxon>
        <taxon>Liliopsida</taxon>
        <taxon>Poales</taxon>
        <taxon>Poaceae</taxon>
        <taxon>PACMAD clade</taxon>
        <taxon>Panicoideae</taxon>
        <taxon>Andropogonodae</taxon>
        <taxon>Andropogoneae</taxon>
        <taxon>Tripsacinae</taxon>
        <taxon>Zea</taxon>
    </lineage>
</organism>
<dbReference type="PANTHER" id="PTHR34562:SF8">
    <property type="entry name" value="WPP DOMAIN-INTERACTING PROTEIN 1"/>
    <property type="match status" value="1"/>
</dbReference>
<feature type="compositionally biased region" description="Low complexity" evidence="2">
    <location>
        <begin position="173"/>
        <end position="188"/>
    </location>
</feature>
<feature type="coiled-coil region" evidence="1">
    <location>
        <begin position="412"/>
        <end position="460"/>
    </location>
</feature>
<evidence type="ECO:0000256" key="1">
    <source>
        <dbReference type="SAM" id="Coils"/>
    </source>
</evidence>
<reference evidence="4" key="1">
    <citation type="submission" date="2015-12" db="EMBL/GenBank/DDBJ databases">
        <title>Update maize B73 reference genome by single molecule sequencing technologies.</title>
        <authorList>
            <consortium name="Maize Genome Sequencing Project"/>
            <person name="Ware D."/>
        </authorList>
    </citation>
    <scope>NUCLEOTIDE SEQUENCE [LARGE SCALE GENOMIC DNA]</scope>
    <source>
        <strain evidence="4">cv. B73</strain>
    </source>
</reference>
<keyword evidence="5" id="KW-1267">Proteomics identification</keyword>
<gene>
    <name evidence="3" type="primary">LOC100279277</name>
</gene>
<keyword evidence="4" id="KW-1185">Reference proteome</keyword>
<dbReference type="EnsemblPlants" id="Zm00001eb101670_T002">
    <property type="protein sequence ID" value="Zm00001eb101670_P002"/>
    <property type="gene ID" value="Zm00001eb101670"/>
</dbReference>
<dbReference type="Gramene" id="Zm00001eb101670_T002">
    <property type="protein sequence ID" value="Zm00001eb101670_P002"/>
    <property type="gene ID" value="Zm00001eb101670"/>
</dbReference>
<reference evidence="3" key="2">
    <citation type="submission" date="2019-07" db="EMBL/GenBank/DDBJ databases">
        <authorList>
            <person name="Seetharam A."/>
            <person name="Woodhouse M."/>
            <person name="Cannon E."/>
        </authorList>
    </citation>
    <scope>NUCLEOTIDE SEQUENCE [LARGE SCALE GENOMIC DNA]</scope>
    <source>
        <strain evidence="3">cv. B73</strain>
    </source>
</reference>
<evidence type="ECO:0000313" key="4">
    <source>
        <dbReference type="Proteomes" id="UP000007305"/>
    </source>
</evidence>
<evidence type="ECO:0000256" key="2">
    <source>
        <dbReference type="SAM" id="MobiDB-lite"/>
    </source>
</evidence>
<proteinExistence type="evidence at protein level"/>
<dbReference type="PANTHER" id="PTHR34562">
    <property type="entry name" value="WPP DOMAIN-INTERACTING PROTEIN 2"/>
    <property type="match status" value="1"/>
</dbReference>
<name>A0A804MP93_MAIZE</name>
<feature type="region of interest" description="Disordered" evidence="2">
    <location>
        <begin position="1"/>
        <end position="223"/>
    </location>
</feature>
<accession>A0A804MP93</accession>
<evidence type="ECO:0000313" key="3">
    <source>
        <dbReference type="EnsemblPlants" id="Zm00001eb101670_P002"/>
    </source>
</evidence>
<evidence type="ECO:0007829" key="5">
    <source>
        <dbReference type="PeptideAtlas" id="A0A804MP93"/>
    </source>
</evidence>
<sequence>MDSGANSIGESVGESPSLALAPEPQTRPAEPVTKGRGLRRWRRIPREQHQEGSPGSPGADTGVGASAGEDLAAQLHKRRYGPAADEPKGKQDPAAAEEVESSVASVESSFVPLEASPPPAPTRLDPNLGHLIATAGFSVGAGGADSDNSDDRTSKLSTAATMRVASSPAEAGNSRSSVESNLRSSNAAHARRSSAGVTSNGVHKILFPDGHQSDDEPPSGDMRYGTGRFYKENGSIEGRLGNCDSDSNHHTFDEASVGKFENGGTHSGLDLYGESMALLQSAQEALENEIQKFVEIRKETDEDSTAHQSEIEWSSSPVEELNEKIKMLELKLEEATMLINERDSEILELDALSHVQPQNTVACNNYPLSLQSDVDRLFLEKMEAEIQCFILTRASQDWKLLTMDQFALNEAQKSLLSDHKSLETKLRHAENRAMMLEEMVDKLESQCKALSETSEVLKLQAGASRASLFCSIQFVLLCIAIGTLLVRFLSSSPEIVPT</sequence>
<feature type="coiled-coil region" evidence="1">
    <location>
        <begin position="279"/>
        <end position="338"/>
    </location>
</feature>
<evidence type="ECO:0008006" key="6">
    <source>
        <dbReference type="Google" id="ProtNLM"/>
    </source>
</evidence>
<dbReference type="Proteomes" id="UP000007305">
    <property type="component" value="Chromosome 2"/>
</dbReference>
<dbReference type="AlphaFoldDB" id="A0A804MP93"/>
<keyword evidence="1" id="KW-0175">Coiled coil</keyword>
<dbReference type="OrthoDB" id="680851at2759"/>
<protein>
    <recommendedName>
        <fullName evidence="6">WPP domain-interacting protein 2</fullName>
    </recommendedName>
</protein>
<dbReference type="InterPro" id="IPR044696">
    <property type="entry name" value="WIP1/2/3"/>
</dbReference>
<reference evidence="3" key="3">
    <citation type="submission" date="2021-05" db="UniProtKB">
        <authorList>
            <consortium name="EnsemblPlants"/>
        </authorList>
    </citation>
    <scope>IDENTIFICATION</scope>
    <source>
        <strain evidence="3">cv. B73</strain>
    </source>
</reference>